<gene>
    <name evidence="2" type="ORF">C4K68_20075</name>
</gene>
<accession>A0A2S5KL43</accession>
<evidence type="ECO:0000313" key="2">
    <source>
        <dbReference type="EMBL" id="PPC75518.1"/>
    </source>
</evidence>
<reference evidence="2 3" key="1">
    <citation type="submission" date="2018-02" db="EMBL/GenBank/DDBJ databases">
        <title>novel marine gammaproteobacteria from coastal saline agro ecosystem.</title>
        <authorList>
            <person name="Krishnan R."/>
            <person name="Ramesh Kumar N."/>
        </authorList>
    </citation>
    <scope>NUCLEOTIDE SEQUENCE [LARGE SCALE GENOMIC DNA]</scope>
    <source>
        <strain evidence="2 3">228</strain>
    </source>
</reference>
<comment type="caution">
    <text evidence="2">The sequence shown here is derived from an EMBL/GenBank/DDBJ whole genome shotgun (WGS) entry which is preliminary data.</text>
</comment>
<keyword evidence="1" id="KW-1133">Transmembrane helix</keyword>
<dbReference type="InterPro" id="IPR021836">
    <property type="entry name" value="DUF3429"/>
</dbReference>
<sequence length="160" mass="17939">MQQSPRPSAPQTDPNPNISELATRLGYFGLIPFLGTILITLVGVNMHFAFTLFIGYSAVILSFLGGIHWGWIMQGALPAAHVRLKLAMLPSLLAWAALLVPSLWAVPLLGLAFIGWWAYENPLIRERWYRDVRKRLSFVVLACHLIWFLMLWRAATVAAA</sequence>
<feature type="transmembrane region" description="Helical" evidence="1">
    <location>
        <begin position="92"/>
        <end position="116"/>
    </location>
</feature>
<keyword evidence="1" id="KW-0472">Membrane</keyword>
<dbReference type="OrthoDB" id="5297436at2"/>
<feature type="transmembrane region" description="Helical" evidence="1">
    <location>
        <begin position="51"/>
        <end position="72"/>
    </location>
</feature>
<dbReference type="AlphaFoldDB" id="A0A2S5KL43"/>
<dbReference type="Proteomes" id="UP000238196">
    <property type="component" value="Unassembled WGS sequence"/>
</dbReference>
<keyword evidence="1" id="KW-0812">Transmembrane</keyword>
<dbReference type="Pfam" id="PF11911">
    <property type="entry name" value="DUF3429"/>
    <property type="match status" value="1"/>
</dbReference>
<dbReference type="EMBL" id="PRLP01000087">
    <property type="protein sequence ID" value="PPC75518.1"/>
    <property type="molecule type" value="Genomic_DNA"/>
</dbReference>
<name>A0A2S5KL43_9PROT</name>
<protein>
    <submittedName>
        <fullName evidence="2">DUF3429 domain-containing protein</fullName>
    </submittedName>
</protein>
<dbReference type="PANTHER" id="PTHR15887">
    <property type="entry name" value="TRANSMEMBRANE PROTEIN 69"/>
    <property type="match status" value="1"/>
</dbReference>
<feature type="transmembrane region" description="Helical" evidence="1">
    <location>
        <begin position="136"/>
        <end position="155"/>
    </location>
</feature>
<dbReference type="PANTHER" id="PTHR15887:SF1">
    <property type="entry name" value="TRANSMEMBRANE PROTEIN 69"/>
    <property type="match status" value="1"/>
</dbReference>
<organism evidence="2 3">
    <name type="scientific">Proteobacteria bacterium 228</name>
    <dbReference type="NCBI Taxonomy" id="2083153"/>
    <lineage>
        <taxon>Bacteria</taxon>
        <taxon>Pseudomonadati</taxon>
        <taxon>Pseudomonadota</taxon>
    </lineage>
</organism>
<proteinExistence type="predicted"/>
<evidence type="ECO:0000313" key="3">
    <source>
        <dbReference type="Proteomes" id="UP000238196"/>
    </source>
</evidence>
<evidence type="ECO:0000256" key="1">
    <source>
        <dbReference type="SAM" id="Phobius"/>
    </source>
</evidence>
<feature type="transmembrane region" description="Helical" evidence="1">
    <location>
        <begin position="25"/>
        <end position="44"/>
    </location>
</feature>